<dbReference type="EMBL" id="QZAA01000209">
    <property type="protein sequence ID" value="RQD74351.1"/>
    <property type="molecule type" value="Genomic_DNA"/>
</dbReference>
<feature type="domain" description="Dihydroneopterin aldolase/epimerase" evidence="7">
    <location>
        <begin position="6"/>
        <end position="118"/>
    </location>
</feature>
<proteinExistence type="inferred from homology"/>
<keyword evidence="4 6" id="KW-0289">Folate biosynthesis</keyword>
<evidence type="ECO:0000256" key="6">
    <source>
        <dbReference type="RuleBase" id="RU362079"/>
    </source>
</evidence>
<sequence length="121" mass="13629">MAEDKIIMNEMSFYGYHGVLPSEKAQGQKFLVTLEVCLDLSQAGKTDNLKDTIDYASIYKEVRNLMKGKRYNLLETLAENIAGVVLSIERVREVVVKIKKPWAPIPGNLDFVGIEIRRGKG</sequence>
<dbReference type="SUPFAM" id="SSF55620">
    <property type="entry name" value="Tetrahydrobiopterin biosynthesis enzymes-like"/>
    <property type="match status" value="1"/>
</dbReference>
<dbReference type="GO" id="GO:0046654">
    <property type="term" value="P:tetrahydrofolate biosynthetic process"/>
    <property type="evidence" value="ECO:0007669"/>
    <property type="project" value="UniProtKB-UniRule"/>
</dbReference>
<comment type="function">
    <text evidence="6">Catalyzes the conversion of 7,8-dihydroneopterin to 6-hydroxymethyl-7,8-dihydropterin.</text>
</comment>
<comment type="caution">
    <text evidence="8">The sequence shown here is derived from an EMBL/GenBank/DDBJ whole genome shotgun (WGS) entry which is preliminary data.</text>
</comment>
<name>A0A424YBW6_9FIRM</name>
<evidence type="ECO:0000256" key="1">
    <source>
        <dbReference type="ARBA" id="ARBA00001353"/>
    </source>
</evidence>
<evidence type="ECO:0000256" key="3">
    <source>
        <dbReference type="ARBA" id="ARBA00005708"/>
    </source>
</evidence>
<dbReference type="GO" id="GO:0005737">
    <property type="term" value="C:cytoplasm"/>
    <property type="evidence" value="ECO:0007669"/>
    <property type="project" value="TreeGrafter"/>
</dbReference>
<comment type="similarity">
    <text evidence="3 6">Belongs to the DHNA family.</text>
</comment>
<gene>
    <name evidence="8" type="primary">folB</name>
    <name evidence="8" type="ORF">D5R97_07920</name>
</gene>
<dbReference type="InterPro" id="IPR043133">
    <property type="entry name" value="GTP-CH-I_C/QueF"/>
</dbReference>
<evidence type="ECO:0000259" key="7">
    <source>
        <dbReference type="SMART" id="SM00905"/>
    </source>
</evidence>
<dbReference type="PANTHER" id="PTHR42844">
    <property type="entry name" value="DIHYDRONEOPTERIN ALDOLASE 1-RELATED"/>
    <property type="match status" value="1"/>
</dbReference>
<protein>
    <recommendedName>
        <fullName evidence="6">7,8-dihydroneopterin aldolase</fullName>
        <ecNumber evidence="6">4.1.2.25</ecNumber>
    </recommendedName>
</protein>
<dbReference type="SMART" id="SM00905">
    <property type="entry name" value="FolB"/>
    <property type="match status" value="1"/>
</dbReference>
<dbReference type="CDD" id="cd00534">
    <property type="entry name" value="DHNA_DHNTPE"/>
    <property type="match status" value="1"/>
</dbReference>
<comment type="pathway">
    <text evidence="2 6">Cofactor biosynthesis; tetrahydrofolate biosynthesis; 2-amino-4-hydroxy-6-hydroxymethyl-7,8-dihydropteridine diphosphate from 7,8-dihydroneopterin triphosphate: step 3/4.</text>
</comment>
<dbReference type="Pfam" id="PF02152">
    <property type="entry name" value="FolB"/>
    <property type="match status" value="1"/>
</dbReference>
<dbReference type="PANTHER" id="PTHR42844:SF1">
    <property type="entry name" value="DIHYDRONEOPTERIN ALDOLASE 1-RELATED"/>
    <property type="match status" value="1"/>
</dbReference>
<dbReference type="GO" id="GO:0046656">
    <property type="term" value="P:folic acid biosynthetic process"/>
    <property type="evidence" value="ECO:0007669"/>
    <property type="project" value="UniProtKB-UniRule"/>
</dbReference>
<dbReference type="NCBIfam" id="TIGR00526">
    <property type="entry name" value="folB_dom"/>
    <property type="match status" value="1"/>
</dbReference>
<evidence type="ECO:0000313" key="9">
    <source>
        <dbReference type="Proteomes" id="UP000285138"/>
    </source>
</evidence>
<comment type="catalytic activity">
    <reaction evidence="1 6">
        <text>7,8-dihydroneopterin = 6-hydroxymethyl-7,8-dihydropterin + glycolaldehyde</text>
        <dbReference type="Rhea" id="RHEA:10540"/>
        <dbReference type="ChEBI" id="CHEBI:17001"/>
        <dbReference type="ChEBI" id="CHEBI:17071"/>
        <dbReference type="ChEBI" id="CHEBI:44841"/>
        <dbReference type="EC" id="4.1.2.25"/>
    </reaction>
</comment>
<dbReference type="UniPathway" id="UPA00077">
    <property type="reaction ID" value="UER00154"/>
</dbReference>
<dbReference type="AlphaFoldDB" id="A0A424YBW6"/>
<accession>A0A424YBW6</accession>
<dbReference type="Gene3D" id="3.30.1130.10">
    <property type="match status" value="1"/>
</dbReference>
<dbReference type="GO" id="GO:0004150">
    <property type="term" value="F:dihydroneopterin aldolase activity"/>
    <property type="evidence" value="ECO:0007669"/>
    <property type="project" value="UniProtKB-UniRule"/>
</dbReference>
<dbReference type="NCBIfam" id="TIGR00525">
    <property type="entry name" value="folB"/>
    <property type="match status" value="1"/>
</dbReference>
<evidence type="ECO:0000313" key="8">
    <source>
        <dbReference type="EMBL" id="RQD74351.1"/>
    </source>
</evidence>
<evidence type="ECO:0000256" key="2">
    <source>
        <dbReference type="ARBA" id="ARBA00005013"/>
    </source>
</evidence>
<dbReference type="FunFam" id="3.30.1130.10:FF:000003">
    <property type="entry name" value="7,8-dihydroneopterin aldolase"/>
    <property type="match status" value="1"/>
</dbReference>
<dbReference type="EC" id="4.1.2.25" evidence="6"/>
<organism evidence="8 9">
    <name type="scientific">Candidatus Syntrophonatronum acetioxidans</name>
    <dbReference type="NCBI Taxonomy" id="1795816"/>
    <lineage>
        <taxon>Bacteria</taxon>
        <taxon>Bacillati</taxon>
        <taxon>Bacillota</taxon>
        <taxon>Clostridia</taxon>
        <taxon>Eubacteriales</taxon>
        <taxon>Syntrophomonadaceae</taxon>
        <taxon>Candidatus Syntrophonatronum</taxon>
    </lineage>
</organism>
<keyword evidence="5 6" id="KW-0456">Lyase</keyword>
<dbReference type="Proteomes" id="UP000285138">
    <property type="component" value="Unassembled WGS sequence"/>
</dbReference>
<reference evidence="8 9" key="1">
    <citation type="submission" date="2018-08" db="EMBL/GenBank/DDBJ databases">
        <title>The metabolism and importance of syntrophic acetate oxidation coupled to methane or sulfide production in haloalkaline environments.</title>
        <authorList>
            <person name="Timmers P.H.A."/>
            <person name="Vavourakis C.D."/>
            <person name="Sorokin D.Y."/>
            <person name="Sinninghe Damste J.S."/>
            <person name="Muyzer G."/>
            <person name="Stams A.J.M."/>
            <person name="Plugge C.M."/>
        </authorList>
    </citation>
    <scope>NUCLEOTIDE SEQUENCE [LARGE SCALE GENOMIC DNA]</scope>
    <source>
        <strain evidence="8">MSAO_Bac1</strain>
    </source>
</reference>
<dbReference type="InterPro" id="IPR006157">
    <property type="entry name" value="FolB_dom"/>
</dbReference>
<dbReference type="InterPro" id="IPR006156">
    <property type="entry name" value="Dihydroneopterin_aldolase"/>
</dbReference>
<evidence type="ECO:0000256" key="4">
    <source>
        <dbReference type="ARBA" id="ARBA00022909"/>
    </source>
</evidence>
<evidence type="ECO:0000256" key="5">
    <source>
        <dbReference type="ARBA" id="ARBA00023239"/>
    </source>
</evidence>